<keyword evidence="6" id="KW-1003">Cell membrane</keyword>
<dbReference type="Pfam" id="PF01061">
    <property type="entry name" value="ABC2_membrane"/>
    <property type="match status" value="1"/>
</dbReference>
<feature type="transmembrane region" description="Helical" evidence="6">
    <location>
        <begin position="71"/>
        <end position="93"/>
    </location>
</feature>
<feature type="transmembrane region" description="Helical" evidence="6">
    <location>
        <begin position="150"/>
        <end position="174"/>
    </location>
</feature>
<dbReference type="PROSITE" id="PS51012">
    <property type="entry name" value="ABC_TM2"/>
    <property type="match status" value="1"/>
</dbReference>
<evidence type="ECO:0000256" key="2">
    <source>
        <dbReference type="ARBA" id="ARBA00022692"/>
    </source>
</evidence>
<dbReference type="GO" id="GO:0043190">
    <property type="term" value="C:ATP-binding cassette (ABC) transporter complex"/>
    <property type="evidence" value="ECO:0007669"/>
    <property type="project" value="InterPro"/>
</dbReference>
<comment type="subcellular location">
    <subcellularLocation>
        <location evidence="6">Cell membrane</location>
        <topology evidence="6">Multi-pass membrane protein</topology>
    </subcellularLocation>
    <subcellularLocation>
        <location evidence="1">Membrane</location>
        <topology evidence="1">Multi-pass membrane protein</topology>
    </subcellularLocation>
</comment>
<evidence type="ECO:0000256" key="3">
    <source>
        <dbReference type="ARBA" id="ARBA00022989"/>
    </source>
</evidence>
<dbReference type="GO" id="GO:0046677">
    <property type="term" value="P:response to antibiotic"/>
    <property type="evidence" value="ECO:0007669"/>
    <property type="project" value="UniProtKB-KW"/>
</dbReference>
<dbReference type="InterPro" id="IPR052902">
    <property type="entry name" value="ABC-2_transporter"/>
</dbReference>
<evidence type="ECO:0000313" key="9">
    <source>
        <dbReference type="Proteomes" id="UP000325529"/>
    </source>
</evidence>
<dbReference type="InterPro" id="IPR000412">
    <property type="entry name" value="ABC_2_transport"/>
</dbReference>
<keyword evidence="3 6" id="KW-1133">Transmembrane helix</keyword>
<feature type="transmembrane region" description="Helical" evidence="6">
    <location>
        <begin position="35"/>
        <end position="56"/>
    </location>
</feature>
<feature type="transmembrane region" description="Helical" evidence="6">
    <location>
        <begin position="181"/>
        <end position="200"/>
    </location>
</feature>
<proteinExistence type="inferred from homology"/>
<organism evidence="8 9">
    <name type="scientific">Streptomyces kanamyceticus</name>
    <dbReference type="NCBI Taxonomy" id="1967"/>
    <lineage>
        <taxon>Bacteria</taxon>
        <taxon>Bacillati</taxon>
        <taxon>Actinomycetota</taxon>
        <taxon>Actinomycetes</taxon>
        <taxon>Kitasatosporales</taxon>
        <taxon>Streptomycetaceae</taxon>
        <taxon>Streptomyces</taxon>
    </lineage>
</organism>
<dbReference type="InterPro" id="IPR047817">
    <property type="entry name" value="ABC2_TM_bact-type"/>
</dbReference>
<comment type="similarity">
    <text evidence="6">Belongs to the ABC-2 integral membrane protein family.</text>
</comment>
<dbReference type="OrthoDB" id="3217868at2"/>
<feature type="transmembrane region" description="Helical" evidence="6">
    <location>
        <begin position="114"/>
        <end position="138"/>
    </location>
</feature>
<evidence type="ECO:0000313" key="8">
    <source>
        <dbReference type="EMBL" id="QEU91699.1"/>
    </source>
</evidence>
<reference evidence="8 9" key="1">
    <citation type="submission" date="2017-09" db="EMBL/GenBank/DDBJ databases">
        <authorList>
            <person name="Lee N."/>
            <person name="Cho B.-K."/>
        </authorList>
    </citation>
    <scope>NUCLEOTIDE SEQUENCE [LARGE SCALE GENOMIC DNA]</scope>
    <source>
        <strain evidence="8 9">ATCC 12853</strain>
    </source>
</reference>
<dbReference type="KEGG" id="ska:CP970_13130"/>
<dbReference type="PIRSF" id="PIRSF006648">
    <property type="entry name" value="DrrB"/>
    <property type="match status" value="1"/>
</dbReference>
<evidence type="ECO:0000259" key="7">
    <source>
        <dbReference type="PROSITE" id="PS51012"/>
    </source>
</evidence>
<evidence type="ECO:0000256" key="1">
    <source>
        <dbReference type="ARBA" id="ARBA00004141"/>
    </source>
</evidence>
<dbReference type="PANTHER" id="PTHR43027">
    <property type="entry name" value="DOXORUBICIN RESISTANCE ABC TRANSPORTER PERMEASE PROTEIN DRRC-RELATED"/>
    <property type="match status" value="1"/>
</dbReference>
<gene>
    <name evidence="8" type="ORF">CP970_13130</name>
</gene>
<accession>A0A5J6G880</accession>
<sequence>MTSTAVAAPHAATRPKASSAVLRAELRLFRREPGAVFWIMAFPTLLLVILGSIPSFRETNASLGGNRLVDAYVPVTVLLSLIMAGLQAMPPLVTGYRERGILRRMSATPVRPSAVLGAQMGIFGTATLVSALLSLTVGRLVFDVTLPRQAFGYGLALLLAILCGLSLGAVVSALAPTTKAATAIGSAVFFPMMFSAGVWLPVQAMPDMLARIVELAPLGAAAQALGDAADGDWPSLGHLGVLLAWTVLLSAGAARWFRWE</sequence>
<dbReference type="GO" id="GO:0140359">
    <property type="term" value="F:ABC-type transporter activity"/>
    <property type="evidence" value="ECO:0007669"/>
    <property type="project" value="InterPro"/>
</dbReference>
<dbReference type="PANTHER" id="PTHR43027:SF2">
    <property type="entry name" value="TRANSPORT PERMEASE PROTEIN"/>
    <property type="match status" value="1"/>
</dbReference>
<keyword evidence="9" id="KW-1185">Reference proteome</keyword>
<name>A0A5J6G880_STRKN</name>
<keyword evidence="5" id="KW-0046">Antibiotic resistance</keyword>
<evidence type="ECO:0000256" key="4">
    <source>
        <dbReference type="ARBA" id="ARBA00023136"/>
    </source>
</evidence>
<dbReference type="EMBL" id="CP023699">
    <property type="protein sequence ID" value="QEU91699.1"/>
    <property type="molecule type" value="Genomic_DNA"/>
</dbReference>
<dbReference type="InterPro" id="IPR013525">
    <property type="entry name" value="ABC2_TM"/>
</dbReference>
<dbReference type="PRINTS" id="PR00164">
    <property type="entry name" value="ABC2TRNSPORT"/>
</dbReference>
<evidence type="ECO:0000256" key="5">
    <source>
        <dbReference type="ARBA" id="ARBA00023251"/>
    </source>
</evidence>
<keyword evidence="6" id="KW-0813">Transport</keyword>
<feature type="domain" description="ABC transmembrane type-2" evidence="7">
    <location>
        <begin position="34"/>
        <end position="260"/>
    </location>
</feature>
<dbReference type="AlphaFoldDB" id="A0A5J6G880"/>
<keyword evidence="2 6" id="KW-0812">Transmembrane</keyword>
<dbReference type="RefSeq" id="WP_055551781.1">
    <property type="nucleotide sequence ID" value="NZ_CP023699.1"/>
</dbReference>
<protein>
    <recommendedName>
        <fullName evidence="6">Transport permease protein</fullName>
    </recommendedName>
</protein>
<keyword evidence="4 6" id="KW-0472">Membrane</keyword>
<evidence type="ECO:0000256" key="6">
    <source>
        <dbReference type="RuleBase" id="RU361157"/>
    </source>
</evidence>
<feature type="transmembrane region" description="Helical" evidence="6">
    <location>
        <begin position="236"/>
        <end position="257"/>
    </location>
</feature>
<dbReference type="Proteomes" id="UP000325529">
    <property type="component" value="Chromosome"/>
</dbReference>